<evidence type="ECO:0000256" key="3">
    <source>
        <dbReference type="ARBA" id="ARBA00022617"/>
    </source>
</evidence>
<evidence type="ECO:0000313" key="8">
    <source>
        <dbReference type="EMBL" id="THH03858.1"/>
    </source>
</evidence>
<dbReference type="Proteomes" id="UP000310158">
    <property type="component" value="Unassembled WGS sequence"/>
</dbReference>
<evidence type="ECO:0000256" key="2">
    <source>
        <dbReference type="ARBA" id="ARBA00010617"/>
    </source>
</evidence>
<dbReference type="GO" id="GO:0005506">
    <property type="term" value="F:iron ion binding"/>
    <property type="evidence" value="ECO:0007669"/>
    <property type="project" value="InterPro"/>
</dbReference>
<dbReference type="InterPro" id="IPR050364">
    <property type="entry name" value="Cytochrome_P450_fung"/>
</dbReference>
<comment type="caution">
    <text evidence="8">The sequence shown here is derived from an EMBL/GenBank/DDBJ whole genome shotgun (WGS) entry which is preliminary data.</text>
</comment>
<gene>
    <name evidence="8" type="ORF">EW146_g10328</name>
</gene>
<keyword evidence="4" id="KW-0479">Metal-binding</keyword>
<keyword evidence="9" id="KW-1185">Reference proteome</keyword>
<comment type="cofactor">
    <cofactor evidence="1">
        <name>heme</name>
        <dbReference type="ChEBI" id="CHEBI:30413"/>
    </cofactor>
</comment>
<organism evidence="8 9">
    <name type="scientific">Bondarzewia mesenterica</name>
    <dbReference type="NCBI Taxonomy" id="1095465"/>
    <lineage>
        <taxon>Eukaryota</taxon>
        <taxon>Fungi</taxon>
        <taxon>Dikarya</taxon>
        <taxon>Basidiomycota</taxon>
        <taxon>Agaricomycotina</taxon>
        <taxon>Agaricomycetes</taxon>
        <taxon>Russulales</taxon>
        <taxon>Bondarzewiaceae</taxon>
        <taxon>Bondarzewia</taxon>
    </lineage>
</organism>
<dbReference type="GO" id="GO:0004497">
    <property type="term" value="F:monooxygenase activity"/>
    <property type="evidence" value="ECO:0007669"/>
    <property type="project" value="UniProtKB-KW"/>
</dbReference>
<dbReference type="OrthoDB" id="1055148at2759"/>
<accession>A0A4S4L019</accession>
<name>A0A4S4L019_9AGAM</name>
<dbReference type="Gene3D" id="1.10.630.10">
    <property type="entry name" value="Cytochrome P450"/>
    <property type="match status" value="1"/>
</dbReference>
<evidence type="ECO:0000313" key="9">
    <source>
        <dbReference type="Proteomes" id="UP000310158"/>
    </source>
</evidence>
<protein>
    <submittedName>
        <fullName evidence="8">Uncharacterized protein</fullName>
    </submittedName>
</protein>
<evidence type="ECO:0000256" key="1">
    <source>
        <dbReference type="ARBA" id="ARBA00001971"/>
    </source>
</evidence>
<dbReference type="EMBL" id="SGPL01001258">
    <property type="protein sequence ID" value="THH03858.1"/>
    <property type="molecule type" value="Genomic_DNA"/>
</dbReference>
<keyword evidence="3" id="KW-0349">Heme</keyword>
<dbReference type="AlphaFoldDB" id="A0A4S4L019"/>
<dbReference type="InterPro" id="IPR036396">
    <property type="entry name" value="Cyt_P450_sf"/>
</dbReference>
<dbReference type="GO" id="GO:0020037">
    <property type="term" value="F:heme binding"/>
    <property type="evidence" value="ECO:0007669"/>
    <property type="project" value="InterPro"/>
</dbReference>
<dbReference type="GO" id="GO:0016705">
    <property type="term" value="F:oxidoreductase activity, acting on paired donors, with incorporation or reduction of molecular oxygen"/>
    <property type="evidence" value="ECO:0007669"/>
    <property type="project" value="InterPro"/>
</dbReference>
<keyword evidence="5" id="KW-0560">Oxidoreductase</keyword>
<keyword evidence="6" id="KW-0408">Iron</keyword>
<dbReference type="PANTHER" id="PTHR46300">
    <property type="entry name" value="P450, PUTATIVE (EUROFUNG)-RELATED-RELATED"/>
    <property type="match status" value="1"/>
</dbReference>
<proteinExistence type="inferred from homology"/>
<evidence type="ECO:0000256" key="6">
    <source>
        <dbReference type="ARBA" id="ARBA00023004"/>
    </source>
</evidence>
<evidence type="ECO:0000256" key="4">
    <source>
        <dbReference type="ARBA" id="ARBA00022723"/>
    </source>
</evidence>
<evidence type="ECO:0000256" key="5">
    <source>
        <dbReference type="ARBA" id="ARBA00023002"/>
    </source>
</evidence>
<evidence type="ECO:0000256" key="7">
    <source>
        <dbReference type="ARBA" id="ARBA00023033"/>
    </source>
</evidence>
<reference evidence="8 9" key="1">
    <citation type="submission" date="2019-02" db="EMBL/GenBank/DDBJ databases">
        <title>Genome sequencing of the rare red list fungi Bondarzewia mesenterica.</title>
        <authorList>
            <person name="Buettner E."/>
            <person name="Kellner H."/>
        </authorList>
    </citation>
    <scope>NUCLEOTIDE SEQUENCE [LARGE SCALE GENOMIC DNA]</scope>
    <source>
        <strain evidence="8 9">DSM 108281</strain>
    </source>
</reference>
<keyword evidence="7" id="KW-0503">Monooxygenase</keyword>
<sequence>MPKTHPWRTYAKWRNLYGIILQHICMPIRIDVRFLPLYRAVLDAGDIIYMRAFGNSVMVLNSAKVADDLLDKRGAIYSSRPERAMVRDV</sequence>
<comment type="similarity">
    <text evidence="2">Belongs to the cytochrome P450 family.</text>
</comment>